<keyword evidence="1" id="KW-0472">Membrane</keyword>
<keyword evidence="1" id="KW-0812">Transmembrane</keyword>
<keyword evidence="3" id="KW-1185">Reference proteome</keyword>
<feature type="transmembrane region" description="Helical" evidence="1">
    <location>
        <begin position="162"/>
        <end position="180"/>
    </location>
</feature>
<evidence type="ECO:0000313" key="2">
    <source>
        <dbReference type="EMBL" id="TFD76018.1"/>
    </source>
</evidence>
<keyword evidence="1" id="KW-1133">Transmembrane helix</keyword>
<accession>A0A4R9B7F0</accession>
<evidence type="ECO:0000313" key="3">
    <source>
        <dbReference type="Proteomes" id="UP000298313"/>
    </source>
</evidence>
<protein>
    <recommendedName>
        <fullName evidence="4">Pr6Pr family membrane protein</fullName>
    </recommendedName>
</protein>
<feature type="transmembrane region" description="Helical" evidence="1">
    <location>
        <begin position="93"/>
        <end position="117"/>
    </location>
</feature>
<feature type="transmembrane region" description="Helical" evidence="1">
    <location>
        <begin position="233"/>
        <end position="254"/>
    </location>
</feature>
<dbReference type="InterPro" id="IPR049713">
    <property type="entry name" value="Pr6Pr-like"/>
</dbReference>
<dbReference type="OrthoDB" id="9809977at2"/>
<sequence>MCARASEPARTKTTAREIHAVPRVFVTPARRAPGEPLAVGHLAAARMRTRARFSVRRTYYGVGRVLLAVAGVIALLGYFDYVLGFATFAVYNYFSYFTVLSGMAAVVAFVAGAIVAFTRAVDPVWLDWFRLLVTTYIIVSGIVFLTIVIQSSSRDYTIEVPWSSQLLHFWIPGIALLDWLTDAGKARLPWTATAWVMLVPGLWGAFTLVRGGLVGWYPYFFLDPAQVSGPLETLLYSLVAVVLFTGIAAVLTATSRLPPQPWRRAAPARSGSELP</sequence>
<organism evidence="2 3">
    <name type="scientific">Cryobacterium fucosi</name>
    <dbReference type="NCBI Taxonomy" id="1259157"/>
    <lineage>
        <taxon>Bacteria</taxon>
        <taxon>Bacillati</taxon>
        <taxon>Actinomycetota</taxon>
        <taxon>Actinomycetes</taxon>
        <taxon>Micrococcales</taxon>
        <taxon>Microbacteriaceae</taxon>
        <taxon>Cryobacterium</taxon>
    </lineage>
</organism>
<proteinExistence type="predicted"/>
<name>A0A4R9B7F0_9MICO</name>
<evidence type="ECO:0008006" key="4">
    <source>
        <dbReference type="Google" id="ProtNLM"/>
    </source>
</evidence>
<feature type="transmembrane region" description="Helical" evidence="1">
    <location>
        <begin position="58"/>
        <end position="81"/>
    </location>
</feature>
<dbReference type="NCBIfam" id="NF038065">
    <property type="entry name" value="Pr6Pr"/>
    <property type="match status" value="1"/>
</dbReference>
<feature type="transmembrane region" description="Helical" evidence="1">
    <location>
        <begin position="192"/>
        <end position="213"/>
    </location>
</feature>
<dbReference type="Proteomes" id="UP000298313">
    <property type="component" value="Unassembled WGS sequence"/>
</dbReference>
<reference evidence="2 3" key="1">
    <citation type="submission" date="2019-03" db="EMBL/GenBank/DDBJ databases">
        <title>Genomics of glacier-inhabiting Cryobacterium strains.</title>
        <authorList>
            <person name="Liu Q."/>
            <person name="Xin Y.-H."/>
        </authorList>
    </citation>
    <scope>NUCLEOTIDE SEQUENCE [LARGE SCALE GENOMIC DNA]</scope>
    <source>
        <strain evidence="2 3">Hh4</strain>
    </source>
</reference>
<comment type="caution">
    <text evidence="2">The sequence shown here is derived from an EMBL/GenBank/DDBJ whole genome shotgun (WGS) entry which is preliminary data.</text>
</comment>
<gene>
    <name evidence="2" type="ORF">E3T48_10580</name>
</gene>
<dbReference type="AlphaFoldDB" id="A0A4R9B7F0"/>
<dbReference type="RefSeq" id="WP_134524027.1">
    <property type="nucleotide sequence ID" value="NZ_SOHH01000073.1"/>
</dbReference>
<dbReference type="EMBL" id="SOHH01000073">
    <property type="protein sequence ID" value="TFD76018.1"/>
    <property type="molecule type" value="Genomic_DNA"/>
</dbReference>
<evidence type="ECO:0000256" key="1">
    <source>
        <dbReference type="SAM" id="Phobius"/>
    </source>
</evidence>
<feature type="transmembrane region" description="Helical" evidence="1">
    <location>
        <begin position="129"/>
        <end position="150"/>
    </location>
</feature>